<sequence>MPTYRPMMDPTLDLDSPPQKTIRSYEQNQERAFIAASRRGDRSIEARLQSARRASEVHKVRTGKGLCVSRDIVLREEMYEEMDDGFPRSYQLRGPQQRRSSASADSQVSEDPKSPVAMADPVSGHDQQSHEDEVNREFAQFFPEVDQILSRRWSTQSILMASPPQRNAHSPRRAFDRAAQDISYTQRSILDTDGRSHSDSSPPELRTDVEPTPPSLATESGSYPATPRSQAAAVFGQAMPVDSFPDCNGNCDEPAFAANLPPDANLLLADGEVVDPALYDQQWMYGTAPSDPYGVDMDLDKGAFSEFYEDSLNVGSWDPASQPKTATDDYSWDMFKNANVFENDHTSEQNNE</sequence>
<dbReference type="OrthoDB" id="5101663at2759"/>
<keyword evidence="3" id="KW-1185">Reference proteome</keyword>
<feature type="compositionally biased region" description="Polar residues" evidence="1">
    <location>
        <begin position="215"/>
        <end position="228"/>
    </location>
</feature>
<dbReference type="Proteomes" id="UP000717696">
    <property type="component" value="Unassembled WGS sequence"/>
</dbReference>
<protein>
    <submittedName>
        <fullName evidence="2">Uncharacterized protein</fullName>
    </submittedName>
</protein>
<organism evidence="2 3">
    <name type="scientific">Dactylonectria estremocensis</name>
    <dbReference type="NCBI Taxonomy" id="1079267"/>
    <lineage>
        <taxon>Eukaryota</taxon>
        <taxon>Fungi</taxon>
        <taxon>Dikarya</taxon>
        <taxon>Ascomycota</taxon>
        <taxon>Pezizomycotina</taxon>
        <taxon>Sordariomycetes</taxon>
        <taxon>Hypocreomycetidae</taxon>
        <taxon>Hypocreales</taxon>
        <taxon>Nectriaceae</taxon>
        <taxon>Dactylonectria</taxon>
    </lineage>
</organism>
<proteinExistence type="predicted"/>
<reference evidence="2" key="1">
    <citation type="journal article" date="2021" name="Nat. Commun.">
        <title>Genetic determinants of endophytism in the Arabidopsis root mycobiome.</title>
        <authorList>
            <person name="Mesny F."/>
            <person name="Miyauchi S."/>
            <person name="Thiergart T."/>
            <person name="Pickel B."/>
            <person name="Atanasova L."/>
            <person name="Karlsson M."/>
            <person name="Huettel B."/>
            <person name="Barry K.W."/>
            <person name="Haridas S."/>
            <person name="Chen C."/>
            <person name="Bauer D."/>
            <person name="Andreopoulos W."/>
            <person name="Pangilinan J."/>
            <person name="LaButti K."/>
            <person name="Riley R."/>
            <person name="Lipzen A."/>
            <person name="Clum A."/>
            <person name="Drula E."/>
            <person name="Henrissat B."/>
            <person name="Kohler A."/>
            <person name="Grigoriev I.V."/>
            <person name="Martin F.M."/>
            <person name="Hacquard S."/>
        </authorList>
    </citation>
    <scope>NUCLEOTIDE SEQUENCE</scope>
    <source>
        <strain evidence="2">MPI-CAGE-AT-0021</strain>
    </source>
</reference>
<dbReference type="EMBL" id="JAGMUU010000030">
    <property type="protein sequence ID" value="KAH7119471.1"/>
    <property type="molecule type" value="Genomic_DNA"/>
</dbReference>
<feature type="region of interest" description="Disordered" evidence="1">
    <location>
        <begin position="85"/>
        <end position="133"/>
    </location>
</feature>
<feature type="compositionally biased region" description="Low complexity" evidence="1">
    <location>
        <begin position="97"/>
        <end position="109"/>
    </location>
</feature>
<accession>A0A9P9DIW5</accession>
<evidence type="ECO:0000256" key="1">
    <source>
        <dbReference type="SAM" id="MobiDB-lite"/>
    </source>
</evidence>
<comment type="caution">
    <text evidence="2">The sequence shown here is derived from an EMBL/GenBank/DDBJ whole genome shotgun (WGS) entry which is preliminary data.</text>
</comment>
<feature type="region of interest" description="Disordered" evidence="1">
    <location>
        <begin position="186"/>
        <end position="228"/>
    </location>
</feature>
<dbReference type="AlphaFoldDB" id="A0A9P9DIW5"/>
<evidence type="ECO:0000313" key="2">
    <source>
        <dbReference type="EMBL" id="KAH7119471.1"/>
    </source>
</evidence>
<gene>
    <name evidence="2" type="ORF">B0J13DRAFT_569142</name>
</gene>
<name>A0A9P9DIW5_9HYPO</name>
<evidence type="ECO:0000313" key="3">
    <source>
        <dbReference type="Proteomes" id="UP000717696"/>
    </source>
</evidence>